<dbReference type="AlphaFoldDB" id="A0A6G1HHI3"/>
<keyword evidence="2" id="KW-1185">Reference proteome</keyword>
<accession>A0A6G1HHI3</accession>
<evidence type="ECO:0000313" key="1">
    <source>
        <dbReference type="EMBL" id="KAF1992492.1"/>
    </source>
</evidence>
<name>A0A6G1HHI3_9PEZI</name>
<reference evidence="1" key="1">
    <citation type="journal article" date="2020" name="Stud. Mycol.">
        <title>101 Dothideomycetes genomes: a test case for predicting lifestyles and emergence of pathogens.</title>
        <authorList>
            <person name="Haridas S."/>
            <person name="Albert R."/>
            <person name="Binder M."/>
            <person name="Bloem J."/>
            <person name="Labutti K."/>
            <person name="Salamov A."/>
            <person name="Andreopoulos B."/>
            <person name="Baker S."/>
            <person name="Barry K."/>
            <person name="Bills G."/>
            <person name="Bluhm B."/>
            <person name="Cannon C."/>
            <person name="Castanera R."/>
            <person name="Culley D."/>
            <person name="Daum C."/>
            <person name="Ezra D."/>
            <person name="Gonzalez J."/>
            <person name="Henrissat B."/>
            <person name="Kuo A."/>
            <person name="Liang C."/>
            <person name="Lipzen A."/>
            <person name="Lutzoni F."/>
            <person name="Magnuson J."/>
            <person name="Mondo S."/>
            <person name="Nolan M."/>
            <person name="Ohm R."/>
            <person name="Pangilinan J."/>
            <person name="Park H.-J."/>
            <person name="Ramirez L."/>
            <person name="Alfaro M."/>
            <person name="Sun H."/>
            <person name="Tritt A."/>
            <person name="Yoshinaga Y."/>
            <person name="Zwiers L.-H."/>
            <person name="Turgeon B."/>
            <person name="Goodwin S."/>
            <person name="Spatafora J."/>
            <person name="Crous P."/>
            <person name="Grigoriev I."/>
        </authorList>
    </citation>
    <scope>NUCLEOTIDE SEQUENCE</scope>
    <source>
        <strain evidence="1">CBS 113979</strain>
    </source>
</reference>
<organism evidence="1 2">
    <name type="scientific">Aulographum hederae CBS 113979</name>
    <dbReference type="NCBI Taxonomy" id="1176131"/>
    <lineage>
        <taxon>Eukaryota</taxon>
        <taxon>Fungi</taxon>
        <taxon>Dikarya</taxon>
        <taxon>Ascomycota</taxon>
        <taxon>Pezizomycotina</taxon>
        <taxon>Dothideomycetes</taxon>
        <taxon>Pleosporomycetidae</taxon>
        <taxon>Aulographales</taxon>
        <taxon>Aulographaceae</taxon>
    </lineage>
</organism>
<proteinExistence type="predicted"/>
<evidence type="ECO:0000313" key="2">
    <source>
        <dbReference type="Proteomes" id="UP000800041"/>
    </source>
</evidence>
<protein>
    <submittedName>
        <fullName evidence="1">Uncharacterized protein</fullName>
    </submittedName>
</protein>
<dbReference type="EMBL" id="ML977137">
    <property type="protein sequence ID" value="KAF1992492.1"/>
    <property type="molecule type" value="Genomic_DNA"/>
</dbReference>
<gene>
    <name evidence="1" type="ORF">K402DRAFT_7464</name>
</gene>
<dbReference type="Proteomes" id="UP000800041">
    <property type="component" value="Unassembled WGS sequence"/>
</dbReference>
<dbReference type="OrthoDB" id="27483at2759"/>
<sequence length="341" mass="38407">MGEGGGLRDGELNGGSFSAVFADCFHSTLLVCCLRSCEARLFLQFASSLKKIFCVFILPSFHHLTGPNSQFCGNGFFCYRKHIGFIESSTGFRARARKTIDPRQLMLNDLEQDNAERIADETAIDVCAEAFESDDEFGPIYFPFEDFDSDVLLMLIAGIEPLEPTELSMDRHHENMFYLQKYLKIWAQVGQVLEVGSDIVEDERLHLFYVLEKHCSDADLILANLTGKDELTVRTLQGVAADCGVTLFLANIEKEVSGGTYSGPTIINDVITEEYGTTRIADLDGTVVATNWEITEYSDWFLEKPFWDERPTKVHWVPGDDMTTHYYKATVSSQALQESIY</sequence>